<dbReference type="Pfam" id="PF19810">
    <property type="entry name" value="HFX_2341_N"/>
    <property type="match status" value="1"/>
</dbReference>
<dbReference type="AlphaFoldDB" id="A0A0F9LI86"/>
<feature type="domain" description="HFX-2341-like N-terminal" evidence="1">
    <location>
        <begin position="8"/>
        <end position="138"/>
    </location>
</feature>
<feature type="non-terminal residue" evidence="2">
    <location>
        <position position="173"/>
    </location>
</feature>
<accession>A0A0F9LI86</accession>
<name>A0A0F9LI86_9ZZZZ</name>
<gene>
    <name evidence="2" type="ORF">LCGC14_1505170</name>
</gene>
<dbReference type="InterPro" id="IPR046260">
    <property type="entry name" value="HFX_2341-like_N"/>
</dbReference>
<proteinExistence type="predicted"/>
<comment type="caution">
    <text evidence="2">The sequence shown here is derived from an EMBL/GenBank/DDBJ whole genome shotgun (WGS) entry which is preliminary data.</text>
</comment>
<reference evidence="2" key="1">
    <citation type="journal article" date="2015" name="Nature">
        <title>Complex archaea that bridge the gap between prokaryotes and eukaryotes.</title>
        <authorList>
            <person name="Spang A."/>
            <person name="Saw J.H."/>
            <person name="Jorgensen S.L."/>
            <person name="Zaremba-Niedzwiedzka K."/>
            <person name="Martijn J."/>
            <person name="Lind A.E."/>
            <person name="van Eijk R."/>
            <person name="Schleper C."/>
            <person name="Guy L."/>
            <person name="Ettema T.J."/>
        </authorList>
    </citation>
    <scope>NUCLEOTIDE SEQUENCE</scope>
</reference>
<evidence type="ECO:0000313" key="2">
    <source>
        <dbReference type="EMBL" id="KKM64065.1"/>
    </source>
</evidence>
<evidence type="ECO:0000259" key="1">
    <source>
        <dbReference type="Pfam" id="PF19810"/>
    </source>
</evidence>
<sequence length="173" mass="20062">MVNEERRIIIIPIGLELERAIIGLSEYKPDMVYLIYSNKGEENIEDKVSNESERFKEEFINKIRGLWNYKDIGIDVTNLSKCTNLLKDIIKKEFEINGNTSFHINISTSSKIFSFASFYLAGKYSNTVSLFYVKSNNYLIVDFVEIFQQIVESLKNREVPKPNIIDQAEGLMQ</sequence>
<organism evidence="2">
    <name type="scientific">marine sediment metagenome</name>
    <dbReference type="NCBI Taxonomy" id="412755"/>
    <lineage>
        <taxon>unclassified sequences</taxon>
        <taxon>metagenomes</taxon>
        <taxon>ecological metagenomes</taxon>
    </lineage>
</organism>
<protein>
    <recommendedName>
        <fullName evidence="1">HFX-2341-like N-terminal domain-containing protein</fullName>
    </recommendedName>
</protein>
<dbReference type="EMBL" id="LAZR01010976">
    <property type="protein sequence ID" value="KKM64065.1"/>
    <property type="molecule type" value="Genomic_DNA"/>
</dbReference>